<keyword evidence="1" id="KW-0677">Repeat</keyword>
<keyword evidence="5" id="KW-0472">Membrane</keyword>
<keyword evidence="5" id="KW-1133">Transmembrane helix</keyword>
<evidence type="ECO:0000256" key="1">
    <source>
        <dbReference type="ARBA" id="ARBA00022737"/>
    </source>
</evidence>
<dbReference type="PANTHER" id="PTHR44943:SF9">
    <property type="entry name" value="TPR-REPEAT-CONTAINING PROTEIN"/>
    <property type="match status" value="1"/>
</dbReference>
<proteinExistence type="predicted"/>
<feature type="transmembrane region" description="Helical" evidence="5">
    <location>
        <begin position="6"/>
        <end position="24"/>
    </location>
</feature>
<evidence type="ECO:0000313" key="6">
    <source>
        <dbReference type="EMBL" id="KAA0895276.1"/>
    </source>
</evidence>
<dbReference type="InterPro" id="IPR011990">
    <property type="entry name" value="TPR-like_helical_dom_sf"/>
</dbReference>
<dbReference type="SUPFAM" id="SSF48452">
    <property type="entry name" value="TPR-like"/>
    <property type="match status" value="1"/>
</dbReference>
<accession>A0A5A9XQC8</accession>
<evidence type="ECO:0000256" key="3">
    <source>
        <dbReference type="ARBA" id="ARBA00023078"/>
    </source>
</evidence>
<keyword evidence="3" id="KW-0793">Thylakoid</keyword>
<reference evidence="6 7" key="1">
    <citation type="submission" date="2019-04" db="EMBL/GenBank/DDBJ databases">
        <title>Geobacter ruber sp. nov., ferric-reducing bacteria isolated from paddy soil.</title>
        <authorList>
            <person name="Xu Z."/>
            <person name="Masuda Y."/>
            <person name="Itoh H."/>
            <person name="Senoo K."/>
        </authorList>
    </citation>
    <scope>NUCLEOTIDE SEQUENCE [LARGE SCALE GENOMIC DNA]</scope>
    <source>
        <strain evidence="6 7">Red88</strain>
    </source>
</reference>
<dbReference type="Pfam" id="PF13181">
    <property type="entry name" value="TPR_8"/>
    <property type="match status" value="1"/>
</dbReference>
<comment type="caution">
    <text evidence="6">The sequence shown here is derived from an EMBL/GenBank/DDBJ whole genome shotgun (WGS) entry which is preliminary data.</text>
</comment>
<dbReference type="PROSITE" id="PS50005">
    <property type="entry name" value="TPR"/>
    <property type="match status" value="2"/>
</dbReference>
<gene>
    <name evidence="6" type="ORF">ET418_01795</name>
</gene>
<dbReference type="InterPro" id="IPR051685">
    <property type="entry name" value="Ycf3/AcsC/BcsC/TPR_MFPF"/>
</dbReference>
<dbReference type="Gene3D" id="1.25.40.10">
    <property type="entry name" value="Tetratricopeptide repeat domain"/>
    <property type="match status" value="1"/>
</dbReference>
<name>A0A5A9XQC8_9BACT</name>
<evidence type="ECO:0000256" key="5">
    <source>
        <dbReference type="SAM" id="Phobius"/>
    </source>
</evidence>
<keyword evidence="5" id="KW-0812">Transmembrane</keyword>
<sequence>MKNENIIIAVVALIAGLLGGYLVFSISSTHKQEQAMPAIPAGSGSPTDYARRIAEAEKVVAQDPKNVTVWISLGNDYFDTDQAQKAIGAYAKALELDPNNPNVLTDQGVMYRRVGWYDKAVVNFGKALTLDPKHLQSLYNMGIVYAVDMKQPEKGLPYWKKYIEVDPTSATAIQIKGMIEQYSKGTPPAMK</sequence>
<dbReference type="Pfam" id="PF07719">
    <property type="entry name" value="TPR_2"/>
    <property type="match status" value="1"/>
</dbReference>
<dbReference type="PROSITE" id="PS50293">
    <property type="entry name" value="TPR_REGION"/>
    <property type="match status" value="1"/>
</dbReference>
<organism evidence="6 7">
    <name type="scientific">Oryzomonas rubra</name>
    <dbReference type="NCBI Taxonomy" id="2509454"/>
    <lineage>
        <taxon>Bacteria</taxon>
        <taxon>Pseudomonadati</taxon>
        <taxon>Thermodesulfobacteriota</taxon>
        <taxon>Desulfuromonadia</taxon>
        <taxon>Geobacterales</taxon>
        <taxon>Geobacteraceae</taxon>
        <taxon>Oryzomonas</taxon>
    </lineage>
</organism>
<feature type="repeat" description="TPR" evidence="4">
    <location>
        <begin position="101"/>
        <end position="134"/>
    </location>
</feature>
<keyword evidence="7" id="KW-1185">Reference proteome</keyword>
<dbReference type="PANTHER" id="PTHR44943">
    <property type="entry name" value="CELLULOSE SYNTHASE OPERON PROTEIN C"/>
    <property type="match status" value="1"/>
</dbReference>
<dbReference type="InterPro" id="IPR019734">
    <property type="entry name" value="TPR_rpt"/>
</dbReference>
<feature type="repeat" description="TPR" evidence="4">
    <location>
        <begin position="67"/>
        <end position="100"/>
    </location>
</feature>
<dbReference type="SMART" id="SM00028">
    <property type="entry name" value="TPR"/>
    <property type="match status" value="3"/>
</dbReference>
<dbReference type="OrthoDB" id="5338908at2"/>
<dbReference type="EMBL" id="SRSD01000001">
    <property type="protein sequence ID" value="KAA0895276.1"/>
    <property type="molecule type" value="Genomic_DNA"/>
</dbReference>
<dbReference type="RefSeq" id="WP_149305857.1">
    <property type="nucleotide sequence ID" value="NZ_SRSD01000001.1"/>
</dbReference>
<dbReference type="InterPro" id="IPR013105">
    <property type="entry name" value="TPR_2"/>
</dbReference>
<evidence type="ECO:0000313" key="7">
    <source>
        <dbReference type="Proteomes" id="UP000324298"/>
    </source>
</evidence>
<dbReference type="AlphaFoldDB" id="A0A5A9XQC8"/>
<evidence type="ECO:0000256" key="4">
    <source>
        <dbReference type="PROSITE-ProRule" id="PRU00339"/>
    </source>
</evidence>
<dbReference type="Proteomes" id="UP000324298">
    <property type="component" value="Unassembled WGS sequence"/>
</dbReference>
<protein>
    <submittedName>
        <fullName evidence="6">Tetratricopeptide repeat protein</fullName>
    </submittedName>
</protein>
<evidence type="ECO:0000256" key="2">
    <source>
        <dbReference type="ARBA" id="ARBA00022803"/>
    </source>
</evidence>
<keyword evidence="2 4" id="KW-0802">TPR repeat</keyword>